<reference evidence="1" key="1">
    <citation type="journal article" date="2019" name="Sci. Rep.">
        <title>Draft genome of Tanacetum cinerariifolium, the natural source of mosquito coil.</title>
        <authorList>
            <person name="Yamashiro T."/>
            <person name="Shiraishi A."/>
            <person name="Satake H."/>
            <person name="Nakayama K."/>
        </authorList>
    </citation>
    <scope>NUCLEOTIDE SEQUENCE</scope>
</reference>
<dbReference type="EMBL" id="BKCJ011807728">
    <property type="protein sequence ID" value="GFD54590.1"/>
    <property type="molecule type" value="Genomic_DNA"/>
</dbReference>
<dbReference type="AlphaFoldDB" id="A0A699X7W9"/>
<proteinExistence type="predicted"/>
<name>A0A699X7W9_TANCI</name>
<gene>
    <name evidence="1" type="ORF">Tci_926559</name>
</gene>
<accession>A0A699X7W9</accession>
<protein>
    <submittedName>
        <fullName evidence="1">Uncharacterized protein</fullName>
    </submittedName>
</protein>
<feature type="non-terminal residue" evidence="1">
    <location>
        <position position="1"/>
    </location>
</feature>
<evidence type="ECO:0000313" key="1">
    <source>
        <dbReference type="EMBL" id="GFD54590.1"/>
    </source>
</evidence>
<organism evidence="1">
    <name type="scientific">Tanacetum cinerariifolium</name>
    <name type="common">Dalmatian daisy</name>
    <name type="synonym">Chrysanthemum cinerariifolium</name>
    <dbReference type="NCBI Taxonomy" id="118510"/>
    <lineage>
        <taxon>Eukaryota</taxon>
        <taxon>Viridiplantae</taxon>
        <taxon>Streptophyta</taxon>
        <taxon>Embryophyta</taxon>
        <taxon>Tracheophyta</taxon>
        <taxon>Spermatophyta</taxon>
        <taxon>Magnoliopsida</taxon>
        <taxon>eudicotyledons</taxon>
        <taxon>Gunneridae</taxon>
        <taxon>Pentapetalae</taxon>
        <taxon>asterids</taxon>
        <taxon>campanulids</taxon>
        <taxon>Asterales</taxon>
        <taxon>Asteraceae</taxon>
        <taxon>Asteroideae</taxon>
        <taxon>Anthemideae</taxon>
        <taxon>Anthemidinae</taxon>
        <taxon>Tanacetum</taxon>
    </lineage>
</organism>
<comment type="caution">
    <text evidence="1">The sequence shown here is derived from an EMBL/GenBank/DDBJ whole genome shotgun (WGS) entry which is preliminary data.</text>
</comment>
<sequence>SVFDRGRQALLNRTDIGRRRLFDLTHRQGFPQQTEACVAVDVVRHGRNARGELFQFFDAAQRHASGRSLAHRVHHHTGIAQSDQTVGLIAVSEKSA</sequence>